<dbReference type="EMBL" id="ACOU01000007">
    <property type="protein sequence ID" value="EKX72140.1"/>
    <property type="molecule type" value="Genomic_DNA"/>
</dbReference>
<accession>L1LA73</accession>
<dbReference type="STRING" id="1537102.L1LA73"/>
<feature type="region of interest" description="Disordered" evidence="1">
    <location>
        <begin position="258"/>
        <end position="316"/>
    </location>
</feature>
<reference evidence="2 3" key="1">
    <citation type="journal article" date="2012" name="BMC Genomics">
        <title>Comparative genomic analysis and phylogenetic position of Theileria equi.</title>
        <authorList>
            <person name="Kappmeyer L.S."/>
            <person name="Thiagarajan M."/>
            <person name="Herndon D.R."/>
            <person name="Ramsay J.D."/>
            <person name="Caler E."/>
            <person name="Djikeng A."/>
            <person name="Gillespie J.J."/>
            <person name="Lau A.O."/>
            <person name="Roalson E.H."/>
            <person name="Silva J.C."/>
            <person name="Silva M.G."/>
            <person name="Suarez C.E."/>
            <person name="Ueti M.W."/>
            <person name="Nene V.M."/>
            <person name="Mealey R.H."/>
            <person name="Knowles D.P."/>
            <person name="Brayton K.A."/>
        </authorList>
    </citation>
    <scope>NUCLEOTIDE SEQUENCE [LARGE SCALE GENOMIC DNA]</scope>
    <source>
        <strain evidence="2 3">WA</strain>
    </source>
</reference>
<name>L1LA73_THEEQ</name>
<feature type="region of interest" description="Disordered" evidence="1">
    <location>
        <begin position="153"/>
        <end position="174"/>
    </location>
</feature>
<sequence length="469" mass="52418">MKEEYEEEDVPLPYKDFKSFAKYQSDVLKSETDDFLKRHNLRLKKYILPSELPPWAKSFDEVLDTGKEFEPLTTVYRHKHFLKARILHNWSYIETRWNRSKDPRNKNIPFDLRPLTTEILNQLDVVNEDMLDPEFSGLLVTLNTYSYLPEEDGTTAKTADVSGSKKTDDPSMAEYKHGNAGDYVQKNDKESVDNAVPGKVYTAMHNLQKSAHENPTSAHSTTYMDMAIDKSLPVDVSIDINLEPEDDSLSMHMPVKNTYDSMKSTDSVGKQGDADSVASGFSMQNSDSIDSLNNNDSRSLNSESTEAAKSEKTLETCDALSTDSSDLDFILNSDASEETNETMHGELKRVKFANSSASKGNHNSQGSVDASQDAKPSESQQTDEFTSTTSEKLTDSNSIHFESKDSAPVHEHGASEATGDTVDSSTKHVKFVDQDEISKTSTDEKGENNEKRVSFILIFTVIYGQGCHK</sequence>
<keyword evidence="3" id="KW-1185">Reference proteome</keyword>
<feature type="compositionally biased region" description="Low complexity" evidence="1">
    <location>
        <begin position="285"/>
        <end position="304"/>
    </location>
</feature>
<dbReference type="AlphaFoldDB" id="L1LA73"/>
<proteinExistence type="predicted"/>
<feature type="compositionally biased region" description="Polar residues" evidence="1">
    <location>
        <begin position="258"/>
        <end position="268"/>
    </location>
</feature>
<feature type="compositionally biased region" description="Polar residues" evidence="1">
    <location>
        <begin position="377"/>
        <end position="400"/>
    </location>
</feature>
<feature type="compositionally biased region" description="Polar residues" evidence="1">
    <location>
        <begin position="355"/>
        <end position="370"/>
    </location>
</feature>
<dbReference type="eggNOG" id="ENOG502RYNN">
    <property type="taxonomic scope" value="Eukaryota"/>
</dbReference>
<feature type="compositionally biased region" description="Basic and acidic residues" evidence="1">
    <location>
        <begin position="401"/>
        <end position="414"/>
    </location>
</feature>
<protein>
    <submittedName>
        <fullName evidence="2">Uncharacterized protein</fullName>
    </submittedName>
</protein>
<feature type="compositionally biased region" description="Basic and acidic residues" evidence="1">
    <location>
        <begin position="430"/>
        <end position="448"/>
    </location>
</feature>
<feature type="compositionally biased region" description="Basic and acidic residues" evidence="1">
    <location>
        <begin position="306"/>
        <end position="315"/>
    </location>
</feature>
<feature type="compositionally biased region" description="Basic and acidic residues" evidence="1">
    <location>
        <begin position="163"/>
        <end position="174"/>
    </location>
</feature>
<dbReference type="Proteomes" id="UP000031512">
    <property type="component" value="Unassembled WGS sequence"/>
</dbReference>
<dbReference type="OrthoDB" id="364014at2759"/>
<organism evidence="2 3">
    <name type="scientific">Theileria equi strain WA</name>
    <dbReference type="NCBI Taxonomy" id="1537102"/>
    <lineage>
        <taxon>Eukaryota</taxon>
        <taxon>Sar</taxon>
        <taxon>Alveolata</taxon>
        <taxon>Apicomplexa</taxon>
        <taxon>Aconoidasida</taxon>
        <taxon>Piroplasmida</taxon>
        <taxon>Theileriidae</taxon>
        <taxon>Theileria</taxon>
    </lineage>
</organism>
<feature type="region of interest" description="Disordered" evidence="1">
    <location>
        <begin position="355"/>
        <end position="448"/>
    </location>
</feature>
<gene>
    <name evidence="2" type="ORF">BEWA_046040</name>
</gene>
<comment type="caution">
    <text evidence="2">The sequence shown here is derived from an EMBL/GenBank/DDBJ whole genome shotgun (WGS) entry which is preliminary data.</text>
</comment>
<dbReference type="KEGG" id="beq:BEWA_046040"/>
<dbReference type="VEuPathDB" id="PiroplasmaDB:BEWA_046040"/>
<dbReference type="RefSeq" id="XP_004831592.1">
    <property type="nucleotide sequence ID" value="XM_004831535.1"/>
</dbReference>
<evidence type="ECO:0000313" key="3">
    <source>
        <dbReference type="Proteomes" id="UP000031512"/>
    </source>
</evidence>
<evidence type="ECO:0000256" key="1">
    <source>
        <dbReference type="SAM" id="MobiDB-lite"/>
    </source>
</evidence>
<dbReference type="GeneID" id="15805113"/>
<evidence type="ECO:0000313" key="2">
    <source>
        <dbReference type="EMBL" id="EKX72140.1"/>
    </source>
</evidence>